<evidence type="ECO:0000259" key="10">
    <source>
        <dbReference type="PROSITE" id="PS50893"/>
    </source>
</evidence>
<dbReference type="Pfam" id="PF00005">
    <property type="entry name" value="ABC_tran"/>
    <property type="match status" value="2"/>
</dbReference>
<evidence type="ECO:0000256" key="8">
    <source>
        <dbReference type="ARBA" id="ARBA00022967"/>
    </source>
</evidence>
<evidence type="ECO:0000256" key="1">
    <source>
        <dbReference type="ARBA" id="ARBA00005417"/>
    </source>
</evidence>
<protein>
    <submittedName>
        <fullName evidence="11">Sugar ABC transporter ATP-binding protein</fullName>
    </submittedName>
</protein>
<evidence type="ECO:0000313" key="11">
    <source>
        <dbReference type="EMBL" id="MEJ8573509.1"/>
    </source>
</evidence>
<evidence type="ECO:0000256" key="4">
    <source>
        <dbReference type="ARBA" id="ARBA00022597"/>
    </source>
</evidence>
<evidence type="ECO:0000256" key="3">
    <source>
        <dbReference type="ARBA" id="ARBA00022475"/>
    </source>
</evidence>
<dbReference type="Proteomes" id="UP001378188">
    <property type="component" value="Unassembled WGS sequence"/>
</dbReference>
<feature type="domain" description="ABC transporter" evidence="10">
    <location>
        <begin position="17"/>
        <end position="254"/>
    </location>
</feature>
<dbReference type="InterPro" id="IPR050107">
    <property type="entry name" value="ABC_carbohydrate_import_ATPase"/>
</dbReference>
<evidence type="ECO:0000256" key="7">
    <source>
        <dbReference type="ARBA" id="ARBA00022840"/>
    </source>
</evidence>
<dbReference type="GO" id="GO:0005524">
    <property type="term" value="F:ATP binding"/>
    <property type="evidence" value="ECO:0007669"/>
    <property type="project" value="UniProtKB-KW"/>
</dbReference>
<keyword evidence="5" id="KW-0677">Repeat</keyword>
<dbReference type="InterPro" id="IPR017871">
    <property type="entry name" value="ABC_transporter-like_CS"/>
</dbReference>
<dbReference type="SUPFAM" id="SSF52540">
    <property type="entry name" value="P-loop containing nucleoside triphosphate hydrolases"/>
    <property type="match status" value="2"/>
</dbReference>
<dbReference type="SMART" id="SM00382">
    <property type="entry name" value="AAA"/>
    <property type="match status" value="1"/>
</dbReference>
<keyword evidence="6" id="KW-0547">Nucleotide-binding</keyword>
<dbReference type="CDD" id="cd03216">
    <property type="entry name" value="ABC_Carb_Monos_I"/>
    <property type="match status" value="1"/>
</dbReference>
<dbReference type="RefSeq" id="WP_340331212.1">
    <property type="nucleotide sequence ID" value="NZ_JAZHOF010000008.1"/>
</dbReference>
<comment type="caution">
    <text evidence="11">The sequence shown here is derived from an EMBL/GenBank/DDBJ whole genome shotgun (WGS) entry which is preliminary data.</text>
</comment>
<organism evidence="11 12">
    <name type="scientific">Microbaculum marinum</name>
    <dbReference type="NCBI Taxonomy" id="1764581"/>
    <lineage>
        <taxon>Bacteria</taxon>
        <taxon>Pseudomonadati</taxon>
        <taxon>Pseudomonadota</taxon>
        <taxon>Alphaproteobacteria</taxon>
        <taxon>Hyphomicrobiales</taxon>
        <taxon>Tepidamorphaceae</taxon>
        <taxon>Microbaculum</taxon>
    </lineage>
</organism>
<evidence type="ECO:0000256" key="9">
    <source>
        <dbReference type="ARBA" id="ARBA00023136"/>
    </source>
</evidence>
<keyword evidence="4" id="KW-0762">Sugar transport</keyword>
<keyword evidence="9" id="KW-0472">Membrane</keyword>
<name>A0AAW9RIL3_9HYPH</name>
<keyword evidence="12" id="KW-1185">Reference proteome</keyword>
<keyword evidence="3" id="KW-1003">Cell membrane</keyword>
<reference evidence="11 12" key="1">
    <citation type="submission" date="2024-02" db="EMBL/GenBank/DDBJ databases">
        <title>Genome analysis and characterization of Microbaculum marinisediminis sp. nov., isolated from marine sediment.</title>
        <authorList>
            <person name="Du Z.-J."/>
            <person name="Ye Y.-Q."/>
            <person name="Zhang Z.-R."/>
            <person name="Yuan S.-M."/>
            <person name="Zhang X.-Y."/>
        </authorList>
    </citation>
    <scope>NUCLEOTIDE SEQUENCE [LARGE SCALE GENOMIC DNA]</scope>
    <source>
        <strain evidence="11 12">SDUM1044001</strain>
    </source>
</reference>
<gene>
    <name evidence="11" type="ORF">V3328_18615</name>
</gene>
<dbReference type="Gene3D" id="3.40.50.300">
    <property type="entry name" value="P-loop containing nucleotide triphosphate hydrolases"/>
    <property type="match status" value="2"/>
</dbReference>
<feature type="domain" description="ABC transporter" evidence="10">
    <location>
        <begin position="268"/>
        <end position="513"/>
    </location>
</feature>
<keyword evidence="2" id="KW-0813">Transport</keyword>
<evidence type="ECO:0000256" key="5">
    <source>
        <dbReference type="ARBA" id="ARBA00022737"/>
    </source>
</evidence>
<dbReference type="PANTHER" id="PTHR43790">
    <property type="entry name" value="CARBOHYDRATE TRANSPORT ATP-BINDING PROTEIN MG119-RELATED"/>
    <property type="match status" value="1"/>
</dbReference>
<keyword evidence="8" id="KW-1278">Translocase</keyword>
<proteinExistence type="inferred from homology"/>
<evidence type="ECO:0000256" key="6">
    <source>
        <dbReference type="ARBA" id="ARBA00022741"/>
    </source>
</evidence>
<dbReference type="CDD" id="cd03215">
    <property type="entry name" value="ABC_Carb_Monos_II"/>
    <property type="match status" value="1"/>
</dbReference>
<keyword evidence="7 11" id="KW-0067">ATP-binding</keyword>
<dbReference type="InterPro" id="IPR003439">
    <property type="entry name" value="ABC_transporter-like_ATP-bd"/>
</dbReference>
<evidence type="ECO:0000313" key="12">
    <source>
        <dbReference type="Proteomes" id="UP001378188"/>
    </source>
</evidence>
<dbReference type="GO" id="GO:0016887">
    <property type="term" value="F:ATP hydrolysis activity"/>
    <property type="evidence" value="ECO:0007669"/>
    <property type="project" value="InterPro"/>
</dbReference>
<accession>A0AAW9RIL3</accession>
<dbReference type="PANTHER" id="PTHR43790:SF3">
    <property type="entry name" value="D-ALLOSE IMPORT ATP-BINDING PROTEIN ALSA-RELATED"/>
    <property type="match status" value="1"/>
</dbReference>
<sequence>MSAATVPAPDTSTASAVKADSIRKSFGATVAVDDVSFDIAPGTVHALLGENGAGKSTIVKLLSGLIEPDSGGFTVFGEQARLGSPRASHRLGIETAFQEMTLVKDLTVLDNMLLPYAPVGPIGMIRRRMAARDVAAHFERFDIAGIDLEDEVRDLDLAVQQKIEIARAIYRKPRILLLDEPTSTLSGRDVDWLGDVIARLKGEGVTIVFISHRMPEVRAFCDRLTVLRNGGHIATGDVSGFSDGDVIEMIIGRSISQTFPSRPDAGADQGPEVLAAAQLCAGRKLKDASFSLRRGEILGVGGLQGMGQLDLFLACFGMAEIHSGTISVDGKPVTFTSPADAIGANIGLGMVPEDRKTEALFLKLNGKHNASLPVIERFTRFGLIDGEAERTAISRVFDRIDVDRRALWTPVGAFSGGNQQKIAIAKWLVSESRILLLFDPTRGIDVGTKHELYVLMREYVEAGGSILFFSTEIPELVNLADRVMVLYGGRVAEEIPAERLSEQAIVKAALGGESKMAERVA</sequence>
<comment type="similarity">
    <text evidence="1">Belongs to the ABC transporter superfamily.</text>
</comment>
<evidence type="ECO:0000256" key="2">
    <source>
        <dbReference type="ARBA" id="ARBA00022448"/>
    </source>
</evidence>
<dbReference type="InterPro" id="IPR003593">
    <property type="entry name" value="AAA+_ATPase"/>
</dbReference>
<dbReference type="AlphaFoldDB" id="A0AAW9RIL3"/>
<dbReference type="EMBL" id="JAZHOF010000008">
    <property type="protein sequence ID" value="MEJ8573509.1"/>
    <property type="molecule type" value="Genomic_DNA"/>
</dbReference>
<dbReference type="InterPro" id="IPR027417">
    <property type="entry name" value="P-loop_NTPase"/>
</dbReference>
<dbReference type="PROSITE" id="PS00211">
    <property type="entry name" value="ABC_TRANSPORTER_1"/>
    <property type="match status" value="1"/>
</dbReference>
<dbReference type="PROSITE" id="PS50893">
    <property type="entry name" value="ABC_TRANSPORTER_2"/>
    <property type="match status" value="2"/>
</dbReference>